<gene>
    <name evidence="2" type="ORF">C1I91_04215</name>
</gene>
<dbReference type="Gene3D" id="3.90.960.10">
    <property type="entry name" value="YbaK/aminoacyl-tRNA synthetase-associated domain"/>
    <property type="match status" value="1"/>
</dbReference>
<dbReference type="OrthoDB" id="9798760at2"/>
<proteinExistence type="predicted"/>
<accession>A0A3R5U3T6</accession>
<dbReference type="InterPro" id="IPR007214">
    <property type="entry name" value="YbaK/aa-tRNA-synth-assoc-dom"/>
</dbReference>
<evidence type="ECO:0000313" key="3">
    <source>
        <dbReference type="Proteomes" id="UP000286268"/>
    </source>
</evidence>
<dbReference type="GO" id="GO:0002161">
    <property type="term" value="F:aminoacyl-tRNA deacylase activity"/>
    <property type="evidence" value="ECO:0007669"/>
    <property type="project" value="InterPro"/>
</dbReference>
<dbReference type="PANTHER" id="PTHR30411">
    <property type="entry name" value="CYTOPLASMIC PROTEIN"/>
    <property type="match status" value="1"/>
</dbReference>
<name>A0A3R5U3T6_9CLOT</name>
<dbReference type="CDD" id="cd04333">
    <property type="entry name" value="ProX_deacylase"/>
    <property type="match status" value="1"/>
</dbReference>
<feature type="domain" description="YbaK/aminoacyl-tRNA synthetase-associated" evidence="1">
    <location>
        <begin position="26"/>
        <end position="141"/>
    </location>
</feature>
<reference evidence="2 3" key="1">
    <citation type="submission" date="2018-01" db="EMBL/GenBank/DDBJ databases">
        <title>Genome Sequencing and Assembly of Anaerobacter polyendosporus strain CT4.</title>
        <authorList>
            <person name="Tachaapaikoon C."/>
            <person name="Sutheeworapong S."/>
            <person name="Jenjaroenpun P."/>
            <person name="Wongsurawat T."/>
            <person name="Nookeaw I."/>
            <person name="Cheawchanlertfa P."/>
            <person name="Kosugi A."/>
            <person name="Cheevadhanarak S."/>
            <person name="Ratanakhanokchai K."/>
        </authorList>
    </citation>
    <scope>NUCLEOTIDE SEQUENCE [LARGE SCALE GENOMIC DNA]</scope>
    <source>
        <strain evidence="2 3">CT4</strain>
    </source>
</reference>
<dbReference type="SUPFAM" id="SSF55826">
    <property type="entry name" value="YbaK/ProRS associated domain"/>
    <property type="match status" value="1"/>
</dbReference>
<dbReference type="EMBL" id="CP025746">
    <property type="protein sequence ID" value="QAA30933.1"/>
    <property type="molecule type" value="Genomic_DNA"/>
</dbReference>
<keyword evidence="3" id="KW-1185">Reference proteome</keyword>
<evidence type="ECO:0000313" key="2">
    <source>
        <dbReference type="EMBL" id="QAA30933.1"/>
    </source>
</evidence>
<sequence length="153" mass="17047">MSVESVRNYFLEKGLEDPVFELKASGATVELASQTLGIAPQYIAKTLAFKLKDREILVVTRGDAKIDNKKYKEHFKLKAKMLSHDEVLDITGHPVGGVCPFGLKNNLEVYLDVSIKNFEHVYPAAGSQITALKITPNDIENLTKAQWVDICQL</sequence>
<evidence type="ECO:0000259" key="1">
    <source>
        <dbReference type="Pfam" id="PF04073"/>
    </source>
</evidence>
<organism evidence="2 3">
    <name type="scientific">Clostridium manihotivorum</name>
    <dbReference type="NCBI Taxonomy" id="2320868"/>
    <lineage>
        <taxon>Bacteria</taxon>
        <taxon>Bacillati</taxon>
        <taxon>Bacillota</taxon>
        <taxon>Clostridia</taxon>
        <taxon>Eubacteriales</taxon>
        <taxon>Clostridiaceae</taxon>
        <taxon>Clostridium</taxon>
    </lineage>
</organism>
<dbReference type="InterPro" id="IPR036754">
    <property type="entry name" value="YbaK/aa-tRNA-synt-asso_dom_sf"/>
</dbReference>
<protein>
    <submittedName>
        <fullName evidence="2">Prolyl-tRNA editing protein</fullName>
    </submittedName>
</protein>
<dbReference type="Proteomes" id="UP000286268">
    <property type="component" value="Chromosome"/>
</dbReference>
<dbReference type="PANTHER" id="PTHR30411:SF1">
    <property type="entry name" value="CYTOPLASMIC PROTEIN"/>
    <property type="match status" value="1"/>
</dbReference>
<dbReference type="KEGG" id="cmah:C1I91_04215"/>
<dbReference type="Pfam" id="PF04073">
    <property type="entry name" value="tRNA_edit"/>
    <property type="match status" value="1"/>
</dbReference>
<dbReference type="RefSeq" id="WP_128211419.1">
    <property type="nucleotide sequence ID" value="NZ_CP025746.1"/>
</dbReference>
<dbReference type="AlphaFoldDB" id="A0A3R5U3T6"/>